<reference evidence="2 3" key="1">
    <citation type="journal article" date="2019" name="Commun. Biol.">
        <title>The bagworm genome reveals a unique fibroin gene that provides high tensile strength.</title>
        <authorList>
            <person name="Kono N."/>
            <person name="Nakamura H."/>
            <person name="Ohtoshi R."/>
            <person name="Tomita M."/>
            <person name="Numata K."/>
            <person name="Arakawa K."/>
        </authorList>
    </citation>
    <scope>NUCLEOTIDE SEQUENCE [LARGE SCALE GENOMIC DNA]</scope>
</reference>
<feature type="region of interest" description="Disordered" evidence="1">
    <location>
        <begin position="72"/>
        <end position="129"/>
    </location>
</feature>
<comment type="caution">
    <text evidence="2">The sequence shown here is derived from an EMBL/GenBank/DDBJ whole genome shotgun (WGS) entry which is preliminary data.</text>
</comment>
<dbReference type="Proteomes" id="UP000299102">
    <property type="component" value="Unassembled WGS sequence"/>
</dbReference>
<dbReference type="EMBL" id="BGZK01000810">
    <property type="protein sequence ID" value="GBP61306.1"/>
    <property type="molecule type" value="Genomic_DNA"/>
</dbReference>
<name>A0A4C1XBT8_EUMVA</name>
<accession>A0A4C1XBT8</accession>
<dbReference type="AlphaFoldDB" id="A0A4C1XBT8"/>
<evidence type="ECO:0000313" key="2">
    <source>
        <dbReference type="EMBL" id="GBP61306.1"/>
    </source>
</evidence>
<feature type="compositionally biased region" description="Basic and acidic residues" evidence="1">
    <location>
        <begin position="119"/>
        <end position="129"/>
    </location>
</feature>
<organism evidence="2 3">
    <name type="scientific">Eumeta variegata</name>
    <name type="common">Bagworm moth</name>
    <name type="synonym">Eumeta japonica</name>
    <dbReference type="NCBI Taxonomy" id="151549"/>
    <lineage>
        <taxon>Eukaryota</taxon>
        <taxon>Metazoa</taxon>
        <taxon>Ecdysozoa</taxon>
        <taxon>Arthropoda</taxon>
        <taxon>Hexapoda</taxon>
        <taxon>Insecta</taxon>
        <taxon>Pterygota</taxon>
        <taxon>Neoptera</taxon>
        <taxon>Endopterygota</taxon>
        <taxon>Lepidoptera</taxon>
        <taxon>Glossata</taxon>
        <taxon>Ditrysia</taxon>
        <taxon>Tineoidea</taxon>
        <taxon>Psychidae</taxon>
        <taxon>Oiketicinae</taxon>
        <taxon>Eumeta</taxon>
    </lineage>
</organism>
<evidence type="ECO:0000313" key="3">
    <source>
        <dbReference type="Proteomes" id="UP000299102"/>
    </source>
</evidence>
<sequence>MRSKRDMQRPYHVEVCGLRLTFSETGSCVGIEHTHPAQQVGSLLTTSIGHSNVRIRHSQRIIYYTRSLRIRISSRSKPPSEQTTSYHRRRRGAGDEREGLFSITGDAENSRPSPRRANGRRDKWNVKVC</sequence>
<evidence type="ECO:0000256" key="1">
    <source>
        <dbReference type="SAM" id="MobiDB-lite"/>
    </source>
</evidence>
<protein>
    <submittedName>
        <fullName evidence="2">Uncharacterized protein</fullName>
    </submittedName>
</protein>
<gene>
    <name evidence="2" type="ORF">EVAR_53221_1</name>
</gene>
<keyword evidence="3" id="KW-1185">Reference proteome</keyword>
<proteinExistence type="predicted"/>